<organism evidence="2 3">
    <name type="scientific">Galemys pyrenaicus</name>
    <name type="common">Iberian desman</name>
    <name type="synonym">Pyrenean desman</name>
    <dbReference type="NCBI Taxonomy" id="202257"/>
    <lineage>
        <taxon>Eukaryota</taxon>
        <taxon>Metazoa</taxon>
        <taxon>Chordata</taxon>
        <taxon>Craniata</taxon>
        <taxon>Vertebrata</taxon>
        <taxon>Euteleostomi</taxon>
        <taxon>Mammalia</taxon>
        <taxon>Eutheria</taxon>
        <taxon>Laurasiatheria</taxon>
        <taxon>Eulipotyphla</taxon>
        <taxon>Talpidae</taxon>
        <taxon>Galemys</taxon>
    </lineage>
</organism>
<evidence type="ECO:0000313" key="2">
    <source>
        <dbReference type="EMBL" id="KAG8518852.1"/>
    </source>
</evidence>
<dbReference type="EMBL" id="JAGFMF010011623">
    <property type="protein sequence ID" value="KAG8518852.1"/>
    <property type="molecule type" value="Genomic_DNA"/>
</dbReference>
<feature type="compositionally biased region" description="Low complexity" evidence="1">
    <location>
        <begin position="49"/>
        <end position="60"/>
    </location>
</feature>
<feature type="non-terminal residue" evidence="2">
    <location>
        <position position="132"/>
    </location>
</feature>
<evidence type="ECO:0000313" key="3">
    <source>
        <dbReference type="Proteomes" id="UP000700334"/>
    </source>
</evidence>
<keyword evidence="3" id="KW-1185">Reference proteome</keyword>
<name>A0A8J6AH10_GALPY</name>
<proteinExistence type="predicted"/>
<evidence type="ECO:0000256" key="1">
    <source>
        <dbReference type="SAM" id="MobiDB-lite"/>
    </source>
</evidence>
<protein>
    <submittedName>
        <fullName evidence="2">Uncharacterized protein</fullName>
    </submittedName>
</protein>
<dbReference type="AlphaFoldDB" id="A0A8J6AH10"/>
<sequence>SEGRSRRIWPNRQKVLLLTDKVDIVAIGDPSADLTTRSACSSMIPPMASSTSESPQTTSPWGDAGHFGESTDVFSRLAKDGAHLSSTPLLLVPPCSGWHKHENDKCITTVSSAFCIISLPVKVTLYGTIDGP</sequence>
<accession>A0A8J6AH10</accession>
<gene>
    <name evidence="2" type="ORF">J0S82_012478</name>
</gene>
<reference evidence="2" key="1">
    <citation type="journal article" date="2021" name="Evol. Appl.">
        <title>The genome of the Pyrenean desman and the effects of bottlenecks and inbreeding on the genomic landscape of an endangered species.</title>
        <authorList>
            <person name="Escoda L."/>
            <person name="Castresana J."/>
        </authorList>
    </citation>
    <scope>NUCLEOTIDE SEQUENCE</scope>
    <source>
        <strain evidence="2">IBE-C5619</strain>
    </source>
</reference>
<comment type="caution">
    <text evidence="2">The sequence shown here is derived from an EMBL/GenBank/DDBJ whole genome shotgun (WGS) entry which is preliminary data.</text>
</comment>
<dbReference type="Proteomes" id="UP000700334">
    <property type="component" value="Unassembled WGS sequence"/>
</dbReference>
<feature type="region of interest" description="Disordered" evidence="1">
    <location>
        <begin position="44"/>
        <end position="67"/>
    </location>
</feature>